<dbReference type="Proteomes" id="UP000199125">
    <property type="component" value="Unassembled WGS sequence"/>
</dbReference>
<organism evidence="7 8">
    <name type="scientific">Paracoccus alkenifer</name>
    <dbReference type="NCBI Taxonomy" id="65735"/>
    <lineage>
        <taxon>Bacteria</taxon>
        <taxon>Pseudomonadati</taxon>
        <taxon>Pseudomonadota</taxon>
        <taxon>Alphaproteobacteria</taxon>
        <taxon>Rhodobacterales</taxon>
        <taxon>Paracoccaceae</taxon>
        <taxon>Paracoccus</taxon>
    </lineage>
</organism>
<keyword evidence="8" id="KW-1185">Reference proteome</keyword>
<evidence type="ECO:0000256" key="1">
    <source>
        <dbReference type="ARBA" id="ARBA00022741"/>
    </source>
</evidence>
<accession>A0A1H6JYF0</accession>
<dbReference type="GO" id="GO:0006355">
    <property type="term" value="P:regulation of DNA-templated transcription"/>
    <property type="evidence" value="ECO:0007669"/>
    <property type="project" value="InterPro"/>
</dbReference>
<dbReference type="EMBL" id="FNXG01000001">
    <property type="protein sequence ID" value="SEH67673.1"/>
    <property type="molecule type" value="Genomic_DNA"/>
</dbReference>
<keyword evidence="3" id="KW-0902">Two-component regulatory system</keyword>
<dbReference type="InterPro" id="IPR029016">
    <property type="entry name" value="GAF-like_dom_sf"/>
</dbReference>
<dbReference type="PROSITE" id="PS50045">
    <property type="entry name" value="SIGMA54_INTERACT_4"/>
    <property type="match status" value="1"/>
</dbReference>
<reference evidence="8" key="1">
    <citation type="submission" date="2016-10" db="EMBL/GenBank/DDBJ databases">
        <authorList>
            <person name="Varghese N."/>
            <person name="Submissions S."/>
        </authorList>
    </citation>
    <scope>NUCLEOTIDE SEQUENCE [LARGE SCALE GENOMIC DNA]</scope>
    <source>
        <strain evidence="8">DSM 11593</strain>
    </source>
</reference>
<dbReference type="SUPFAM" id="SSF46689">
    <property type="entry name" value="Homeodomain-like"/>
    <property type="match status" value="1"/>
</dbReference>
<evidence type="ECO:0000256" key="3">
    <source>
        <dbReference type="ARBA" id="ARBA00023012"/>
    </source>
</evidence>
<name>A0A1H6JYF0_9RHOB</name>
<dbReference type="InterPro" id="IPR009057">
    <property type="entry name" value="Homeodomain-like_sf"/>
</dbReference>
<keyword evidence="1" id="KW-0547">Nucleotide-binding</keyword>
<dbReference type="AlphaFoldDB" id="A0A1H6JYF0"/>
<dbReference type="PANTHER" id="PTHR32071:SF122">
    <property type="entry name" value="SIGMA FACTOR"/>
    <property type="match status" value="1"/>
</dbReference>
<dbReference type="Gene3D" id="1.10.10.60">
    <property type="entry name" value="Homeodomain-like"/>
    <property type="match status" value="1"/>
</dbReference>
<dbReference type="STRING" id="65735.SAMN04488075_0731"/>
<dbReference type="Gene3D" id="3.30.450.40">
    <property type="match status" value="1"/>
</dbReference>
<dbReference type="PROSITE" id="PS00675">
    <property type="entry name" value="SIGMA54_INTERACT_1"/>
    <property type="match status" value="1"/>
</dbReference>
<dbReference type="CDD" id="cd00009">
    <property type="entry name" value="AAA"/>
    <property type="match status" value="1"/>
</dbReference>
<dbReference type="SUPFAM" id="SSF52540">
    <property type="entry name" value="P-loop containing nucleoside triphosphate hydrolases"/>
    <property type="match status" value="1"/>
</dbReference>
<evidence type="ECO:0000313" key="8">
    <source>
        <dbReference type="Proteomes" id="UP000199125"/>
    </source>
</evidence>
<protein>
    <submittedName>
        <fullName evidence="7">Transcriptional regulator of acetoin/glycerol metabolism</fullName>
    </submittedName>
</protein>
<dbReference type="GO" id="GO:0005524">
    <property type="term" value="F:ATP binding"/>
    <property type="evidence" value="ECO:0007669"/>
    <property type="project" value="UniProtKB-KW"/>
</dbReference>
<dbReference type="Pfam" id="PF00158">
    <property type="entry name" value="Sigma54_activat"/>
    <property type="match status" value="1"/>
</dbReference>
<dbReference type="OrthoDB" id="9805953at2"/>
<dbReference type="InterPro" id="IPR027417">
    <property type="entry name" value="P-loop_NTPase"/>
</dbReference>
<dbReference type="PRINTS" id="PR01590">
    <property type="entry name" value="HTHFIS"/>
</dbReference>
<evidence type="ECO:0000259" key="6">
    <source>
        <dbReference type="PROSITE" id="PS50045"/>
    </source>
</evidence>
<keyword evidence="2" id="KW-0067">ATP-binding</keyword>
<evidence type="ECO:0000256" key="2">
    <source>
        <dbReference type="ARBA" id="ARBA00022840"/>
    </source>
</evidence>
<keyword evidence="4" id="KW-0805">Transcription regulation</keyword>
<proteinExistence type="predicted"/>
<dbReference type="Pfam" id="PF02954">
    <property type="entry name" value="HTH_8"/>
    <property type="match status" value="1"/>
</dbReference>
<evidence type="ECO:0000256" key="5">
    <source>
        <dbReference type="ARBA" id="ARBA00023163"/>
    </source>
</evidence>
<feature type="domain" description="Sigma-54 factor interaction" evidence="6">
    <location>
        <begin position="314"/>
        <end position="525"/>
    </location>
</feature>
<dbReference type="Pfam" id="PF25601">
    <property type="entry name" value="AAA_lid_14"/>
    <property type="match status" value="1"/>
</dbReference>
<dbReference type="GO" id="GO:0043565">
    <property type="term" value="F:sequence-specific DNA binding"/>
    <property type="evidence" value="ECO:0007669"/>
    <property type="project" value="InterPro"/>
</dbReference>
<keyword evidence="5" id="KW-0804">Transcription</keyword>
<sequence>MVASISKADWENFRAVGRVPPSIREVVLQSWKRSSRLAMASPKHAPLLGPDDLHATRTHARRLRQAAHAALSKADFLLRQSGNMMLLCDQDCVVLDAVGDSDTISRGRENHLHLGGKWSESAIGTNAIGTAIHLGRSVQVDGPEHFCEEIQRWNCAASPVKDPGTGQLLGVVNISWSAGQKQPGSTALSSAFALQVESELAHRLAQDRQLLLQYLHQRRMSEPVLLLDRTGAEIFSSESFAGLPDLSQALAELRHRLPQLIERGADHVAEALAGHLPDAALDVIEPRADAIGLVISLKSPSRRRRAETLDLAQLSRTGATMAELVAQAQRLLETSLPILIEGETGTGKATLARAMHEATRTMRDAPSHGPSRFTMLECALLSDEGLREDMARDGLAFDGGTLCLDSPGRASPAVQKLLLSVIETAERAGCRVITLASRSLFQMMQDGSLHRELYYRIAGARLTIPPLRERPDEIPLYLHAILARHRRENGGRELRLTAAAMAVLRAHSWPGNLREMQNLVSALSALSRSALIDARDLPPEIARPEGGAPGREDSLLDVEKTEIIAALDATAGNMTEAARRLGIARSTLYLKLEAYGITRPRSKP</sequence>
<dbReference type="InterPro" id="IPR002197">
    <property type="entry name" value="HTH_Fis"/>
</dbReference>
<dbReference type="GO" id="GO:0000160">
    <property type="term" value="P:phosphorelay signal transduction system"/>
    <property type="evidence" value="ECO:0007669"/>
    <property type="project" value="UniProtKB-KW"/>
</dbReference>
<dbReference type="Gene3D" id="1.10.8.60">
    <property type="match status" value="1"/>
</dbReference>
<dbReference type="InterPro" id="IPR058031">
    <property type="entry name" value="AAA_lid_NorR"/>
</dbReference>
<evidence type="ECO:0000256" key="4">
    <source>
        <dbReference type="ARBA" id="ARBA00023015"/>
    </source>
</evidence>
<dbReference type="Gene3D" id="3.40.50.300">
    <property type="entry name" value="P-loop containing nucleotide triphosphate hydrolases"/>
    <property type="match status" value="1"/>
</dbReference>
<gene>
    <name evidence="7" type="ORF">SAMN04488075_0731</name>
</gene>
<evidence type="ECO:0000313" key="7">
    <source>
        <dbReference type="EMBL" id="SEH67673.1"/>
    </source>
</evidence>
<dbReference type="PANTHER" id="PTHR32071">
    <property type="entry name" value="TRANSCRIPTIONAL REGULATORY PROTEIN"/>
    <property type="match status" value="1"/>
</dbReference>
<dbReference type="InterPro" id="IPR002078">
    <property type="entry name" value="Sigma_54_int"/>
</dbReference>
<dbReference type="InterPro" id="IPR025662">
    <property type="entry name" value="Sigma_54_int_dom_ATP-bd_1"/>
</dbReference>